<proteinExistence type="predicted"/>
<organism evidence="3 4">
    <name type="scientific">Weissella viridescens</name>
    <name type="common">Lactobacillus viridescens</name>
    <dbReference type="NCBI Taxonomy" id="1629"/>
    <lineage>
        <taxon>Bacteria</taxon>
        <taxon>Bacillati</taxon>
        <taxon>Bacillota</taxon>
        <taxon>Bacilli</taxon>
        <taxon>Lactobacillales</taxon>
        <taxon>Lactobacillaceae</taxon>
        <taxon>Weissella</taxon>
    </lineage>
</organism>
<evidence type="ECO:0000256" key="2">
    <source>
        <dbReference type="ARBA" id="ARBA00022695"/>
    </source>
</evidence>
<evidence type="ECO:0000313" key="3">
    <source>
        <dbReference type="EMBL" id="SUP52927.1"/>
    </source>
</evidence>
<dbReference type="Proteomes" id="UP000254621">
    <property type="component" value="Unassembled WGS sequence"/>
</dbReference>
<dbReference type="EC" id="2.7.7.60" evidence="3"/>
<keyword evidence="2 3" id="KW-0548">Nucleotidyltransferase</keyword>
<dbReference type="PANTHER" id="PTHR43015">
    <property type="entry name" value="D-RIBITOL-5-PHOSPHATE CYTIDYLYLTRANSFERASE"/>
    <property type="match status" value="1"/>
</dbReference>
<dbReference type="AlphaFoldDB" id="A0A380NYA0"/>
<protein>
    <submittedName>
        <fullName evidence="3">2-C-methyl-D-erythritol 4-phosphate cytidylyltransferase 2</fullName>
        <ecNumber evidence="3">2.7.7.60</ecNumber>
    </submittedName>
</protein>
<evidence type="ECO:0000313" key="4">
    <source>
        <dbReference type="Proteomes" id="UP000254621"/>
    </source>
</evidence>
<dbReference type="InterPro" id="IPR034683">
    <property type="entry name" value="IspD/TarI"/>
</dbReference>
<reference evidence="3 4" key="1">
    <citation type="submission" date="2018-06" db="EMBL/GenBank/DDBJ databases">
        <authorList>
            <consortium name="Pathogen Informatics"/>
            <person name="Doyle S."/>
        </authorList>
    </citation>
    <scope>NUCLEOTIDE SEQUENCE [LARGE SCALE GENOMIC DNA]</scope>
    <source>
        <strain evidence="3 4">NCTC13645</strain>
    </source>
</reference>
<accession>A0A380NYA0</accession>
<evidence type="ECO:0000256" key="1">
    <source>
        <dbReference type="ARBA" id="ARBA00022679"/>
    </source>
</evidence>
<dbReference type="PANTHER" id="PTHR43015:SF1">
    <property type="entry name" value="D-RIBITOL-5-PHOSPHATE CYTIDYLYLTRANSFERASE"/>
    <property type="match status" value="1"/>
</dbReference>
<sequence>MIYAQVMAGGIGSRMGHTERPKQFLTLVDRPIIIHTLEKFTMIAEFDKIIVSIHPQWVQYAKDLIAKYIDDDRIVVIEGGSERNDTVMNAINYIQEILVSMMMMFL</sequence>
<dbReference type="SUPFAM" id="SSF53448">
    <property type="entry name" value="Nucleotide-diphospho-sugar transferases"/>
    <property type="match status" value="1"/>
</dbReference>
<dbReference type="InterPro" id="IPR029044">
    <property type="entry name" value="Nucleotide-diphossugar_trans"/>
</dbReference>
<dbReference type="GO" id="GO:0050518">
    <property type="term" value="F:2-C-methyl-D-erythritol 4-phosphate cytidylyltransferase activity"/>
    <property type="evidence" value="ECO:0007669"/>
    <property type="project" value="UniProtKB-EC"/>
</dbReference>
<gene>
    <name evidence="3" type="primary">ispD2_1</name>
    <name evidence="3" type="ORF">NCTC13645_00830</name>
</gene>
<dbReference type="EMBL" id="UHIV01000001">
    <property type="protein sequence ID" value="SUP52927.1"/>
    <property type="molecule type" value="Genomic_DNA"/>
</dbReference>
<name>A0A380NYA0_WEIVI</name>
<dbReference type="Gene3D" id="3.90.550.10">
    <property type="entry name" value="Spore Coat Polysaccharide Biosynthesis Protein SpsA, Chain A"/>
    <property type="match status" value="1"/>
</dbReference>
<dbReference type="GO" id="GO:0005829">
    <property type="term" value="C:cytosol"/>
    <property type="evidence" value="ECO:0007669"/>
    <property type="project" value="TreeGrafter"/>
</dbReference>
<keyword evidence="1 3" id="KW-0808">Transferase</keyword>
<dbReference type="Pfam" id="PF01128">
    <property type="entry name" value="IspD"/>
    <property type="match status" value="1"/>
</dbReference>